<keyword evidence="7" id="KW-1185">Reference proteome</keyword>
<evidence type="ECO:0000256" key="1">
    <source>
        <dbReference type="ARBA" id="ARBA00004922"/>
    </source>
</evidence>
<feature type="non-terminal residue" evidence="6">
    <location>
        <position position="437"/>
    </location>
</feature>
<gene>
    <name evidence="6" type="primary">Mgat4c_0</name>
    <name evidence="6" type="ORF">PENPIL_R03859</name>
</gene>
<organism evidence="6 7">
    <name type="scientific">Penelope pileata</name>
    <dbReference type="NCBI Taxonomy" id="1118817"/>
    <lineage>
        <taxon>Eukaryota</taxon>
        <taxon>Metazoa</taxon>
        <taxon>Chordata</taxon>
        <taxon>Craniata</taxon>
        <taxon>Vertebrata</taxon>
        <taxon>Euteleostomi</taxon>
        <taxon>Archelosauria</taxon>
        <taxon>Archosauria</taxon>
        <taxon>Dinosauria</taxon>
        <taxon>Saurischia</taxon>
        <taxon>Theropoda</taxon>
        <taxon>Coelurosauria</taxon>
        <taxon>Aves</taxon>
        <taxon>Neognathae</taxon>
        <taxon>Galloanserae</taxon>
        <taxon>Galliformes</taxon>
        <taxon>Cracidae</taxon>
        <taxon>Penelope</taxon>
    </lineage>
</organism>
<keyword evidence="2" id="KW-0328">Glycosyltransferase</keyword>
<feature type="domain" description="MGAT4 conserved region" evidence="4">
    <location>
        <begin position="36"/>
        <end position="289"/>
    </location>
</feature>
<dbReference type="Pfam" id="PF04666">
    <property type="entry name" value="MGAT4_cons"/>
    <property type="match status" value="1"/>
</dbReference>
<dbReference type="OrthoDB" id="2016523at2759"/>
<dbReference type="Proteomes" id="UP000613066">
    <property type="component" value="Unassembled WGS sequence"/>
</dbReference>
<proteinExistence type="predicted"/>
<feature type="non-terminal residue" evidence="6">
    <location>
        <position position="1"/>
    </location>
</feature>
<dbReference type="GO" id="GO:0008375">
    <property type="term" value="F:acetylglucosaminyltransferase activity"/>
    <property type="evidence" value="ECO:0007669"/>
    <property type="project" value="TreeGrafter"/>
</dbReference>
<dbReference type="InterPro" id="IPR006759">
    <property type="entry name" value="Glyco_transf_54"/>
</dbReference>
<reference evidence="6" key="1">
    <citation type="submission" date="2019-09" db="EMBL/GenBank/DDBJ databases">
        <title>Bird 10,000 Genomes (B10K) Project - Family phase.</title>
        <authorList>
            <person name="Zhang G."/>
        </authorList>
    </citation>
    <scope>NUCLEOTIDE SEQUENCE</scope>
    <source>
        <strain evidence="6">B10K-DU-001-08</strain>
        <tissue evidence="6">Muscle</tissue>
    </source>
</reference>
<dbReference type="PANTHER" id="PTHR12062">
    <property type="entry name" value="N-ACETYLGLUCOSAMINYLTRANSFERASE VI"/>
    <property type="match status" value="1"/>
</dbReference>
<accession>A0A851NRT4</accession>
<dbReference type="AlphaFoldDB" id="A0A851NRT4"/>
<dbReference type="InterPro" id="IPR056576">
    <property type="entry name" value="MGAT4_A/B/C_C"/>
</dbReference>
<comment type="caution">
    <text evidence="6">The sequence shown here is derived from an EMBL/GenBank/DDBJ whole genome shotgun (WGS) entry which is preliminary data.</text>
</comment>
<evidence type="ECO:0000313" key="6">
    <source>
        <dbReference type="EMBL" id="NXC41225.1"/>
    </source>
</evidence>
<evidence type="ECO:0000259" key="4">
    <source>
        <dbReference type="Pfam" id="PF04666"/>
    </source>
</evidence>
<evidence type="ECO:0000256" key="3">
    <source>
        <dbReference type="ARBA" id="ARBA00022679"/>
    </source>
</evidence>
<dbReference type="InterPro" id="IPR057279">
    <property type="entry name" value="MGAT4"/>
</dbReference>
<evidence type="ECO:0000259" key="5">
    <source>
        <dbReference type="Pfam" id="PF23524"/>
    </source>
</evidence>
<feature type="domain" description="MGAT4 A/B/C C-terminal" evidence="5">
    <location>
        <begin position="303"/>
        <end position="428"/>
    </location>
</feature>
<keyword evidence="3 6" id="KW-0808">Transferase</keyword>
<evidence type="ECO:0000256" key="2">
    <source>
        <dbReference type="ARBA" id="ARBA00022676"/>
    </source>
</evidence>
<dbReference type="GO" id="GO:0006487">
    <property type="term" value="P:protein N-linked glycosylation"/>
    <property type="evidence" value="ECO:0007669"/>
    <property type="project" value="TreeGrafter"/>
</dbReference>
<dbReference type="Pfam" id="PF23524">
    <property type="entry name" value="MGAT4A_C"/>
    <property type="match status" value="1"/>
</dbReference>
<protein>
    <submittedName>
        <fullName evidence="6">MGT4C acetylglucosaminyltransferase</fullName>
    </submittedName>
</protein>
<dbReference type="PANTHER" id="PTHR12062:SF11">
    <property type="entry name" value="ALPHA-1,3-MANNOSYL-GLYCOPROTEIN 4-BETA-N-ACETYLGLUCOSAMINYLTRANSFERASE-LIKE PROTEIN MGAT4E"/>
    <property type="match status" value="1"/>
</dbReference>
<comment type="pathway">
    <text evidence="1">Protein modification; protein glycosylation.</text>
</comment>
<sequence length="437" mass="49579">PIQVEFRGPPTDVLPDLSPDSVLNQEGTLRILQAADSLSVLHNISYHLLAGSPSPHKKFLAVGLASVQRPRGYYLPATLQSLFKQSAEEELQEMVVVVHLADADPAWNARVAADITRRFAHHILLGRLLLIHAPHEFYPTLEGLKRNYNDAVERVKFRSKQNVDYALLFAFAANLSSYYLMIEDDVWSAKSFFTTIRKAVASQEGSNWATLEFSKLGYIGKLYRSSDLPRLARFLLLFYQEMPCDWLLTHFRLLLTQKDVIRFKPSLFQHMGLYSSFQGTVNRLKDDEFEADALDLPDNPPAALFTSMTVFENYEPVKAYSTAEGYFWGKNPADGSIFSIVFQQPARVTRVRVRTGSDERRGDFLRSGVLELGRRQRADGRDCSAYITVGVFEKGNFERRGLEKGLPSPVECMRIRVTRGQSEWLIIQSIDIWTAGT</sequence>
<name>A0A851NRT4_9GALL</name>
<dbReference type="EMBL" id="WBMW01001766">
    <property type="protein sequence ID" value="NXC41225.1"/>
    <property type="molecule type" value="Genomic_DNA"/>
</dbReference>
<evidence type="ECO:0000313" key="7">
    <source>
        <dbReference type="Proteomes" id="UP000613066"/>
    </source>
</evidence>